<gene>
    <name evidence="1" type="ORF">PX52LOC_05908</name>
</gene>
<proteinExistence type="predicted"/>
<organism evidence="1 2">
    <name type="scientific">Limnoglobus roseus</name>
    <dbReference type="NCBI Taxonomy" id="2598579"/>
    <lineage>
        <taxon>Bacteria</taxon>
        <taxon>Pseudomonadati</taxon>
        <taxon>Planctomycetota</taxon>
        <taxon>Planctomycetia</taxon>
        <taxon>Gemmatales</taxon>
        <taxon>Gemmataceae</taxon>
        <taxon>Limnoglobus</taxon>
    </lineage>
</organism>
<dbReference type="AlphaFoldDB" id="A0A5C1ALL5"/>
<dbReference type="KEGG" id="lrs:PX52LOC_05908"/>
<sequence>MSVPSVAAVYLMGRRLAERLTQAAADGRSSTAAACVTGLTEAATAIAADVDRVSADEVRAANRLRTELAALDGQACSPPGADVVKEMVARWFGPQGLPAADVGEFDRLVASLRGPGPQA</sequence>
<keyword evidence="2" id="KW-1185">Reference proteome</keyword>
<accession>A0A5C1ALL5</accession>
<dbReference type="RefSeq" id="WP_149113314.1">
    <property type="nucleotide sequence ID" value="NZ_CP042425.1"/>
</dbReference>
<dbReference type="Proteomes" id="UP000324974">
    <property type="component" value="Chromosome"/>
</dbReference>
<reference evidence="2" key="1">
    <citation type="submission" date="2019-08" db="EMBL/GenBank/DDBJ databases">
        <title>Limnoglobus roseus gen. nov., sp. nov., a novel freshwater planctomycete with a giant genome from the family Gemmataceae.</title>
        <authorList>
            <person name="Kulichevskaya I.S."/>
            <person name="Naumoff D.G."/>
            <person name="Miroshnikov K."/>
            <person name="Ivanova A."/>
            <person name="Philippov D.A."/>
            <person name="Hakobyan A."/>
            <person name="Rijpstra I.C."/>
            <person name="Sinninghe Damste J.S."/>
            <person name="Liesack W."/>
            <person name="Dedysh S.N."/>
        </authorList>
    </citation>
    <scope>NUCLEOTIDE SEQUENCE [LARGE SCALE GENOMIC DNA]</scope>
    <source>
        <strain evidence="2">PX52</strain>
    </source>
</reference>
<protein>
    <submittedName>
        <fullName evidence="1">Uncharacterized protein</fullName>
    </submittedName>
</protein>
<name>A0A5C1ALL5_9BACT</name>
<dbReference type="EMBL" id="CP042425">
    <property type="protein sequence ID" value="QEL18866.1"/>
    <property type="molecule type" value="Genomic_DNA"/>
</dbReference>
<evidence type="ECO:0000313" key="2">
    <source>
        <dbReference type="Proteomes" id="UP000324974"/>
    </source>
</evidence>
<evidence type="ECO:0000313" key="1">
    <source>
        <dbReference type="EMBL" id="QEL18866.1"/>
    </source>
</evidence>